<dbReference type="GO" id="GO:0043139">
    <property type="term" value="F:5'-3' DNA helicase activity"/>
    <property type="evidence" value="ECO:0007669"/>
    <property type="project" value="TreeGrafter"/>
</dbReference>
<gene>
    <name evidence="7" type="ORF">SAMN05444352_1449</name>
</gene>
<dbReference type="InterPro" id="IPR047187">
    <property type="entry name" value="SF1_C_Upf1"/>
</dbReference>
<dbReference type="Pfam" id="PF01751">
    <property type="entry name" value="Toprim"/>
    <property type="match status" value="1"/>
</dbReference>
<dbReference type="EMBL" id="FZOL01000044">
    <property type="protein sequence ID" value="SNT34200.1"/>
    <property type="molecule type" value="Genomic_DNA"/>
</dbReference>
<keyword evidence="7" id="KW-0413">Isomerase</keyword>
<keyword evidence="4" id="KW-0347">Helicase</keyword>
<dbReference type="SMART" id="SM00382">
    <property type="entry name" value="AAA"/>
    <property type="match status" value="1"/>
</dbReference>
<evidence type="ECO:0000313" key="8">
    <source>
        <dbReference type="Proteomes" id="UP000198407"/>
    </source>
</evidence>
<dbReference type="PANTHER" id="PTHR43788">
    <property type="entry name" value="DNA2/NAM7 HELICASE FAMILY MEMBER"/>
    <property type="match status" value="1"/>
</dbReference>
<dbReference type="InterPro" id="IPR041679">
    <property type="entry name" value="DNA2/NAM7-like_C"/>
</dbReference>
<evidence type="ECO:0000256" key="3">
    <source>
        <dbReference type="ARBA" id="ARBA00022801"/>
    </source>
</evidence>
<dbReference type="GO" id="GO:0003677">
    <property type="term" value="F:DNA binding"/>
    <property type="evidence" value="ECO:0007669"/>
    <property type="project" value="InterPro"/>
</dbReference>
<dbReference type="Proteomes" id="UP000198407">
    <property type="component" value="Unassembled WGS sequence"/>
</dbReference>
<comment type="similarity">
    <text evidence="1">Belongs to the DNA2/NAM7 helicase family.</text>
</comment>
<dbReference type="InterPro" id="IPR050534">
    <property type="entry name" value="Coronavir_polyprotein_1ab"/>
</dbReference>
<dbReference type="PROSITE" id="PS50880">
    <property type="entry name" value="TOPRIM"/>
    <property type="match status" value="1"/>
</dbReference>
<evidence type="ECO:0000313" key="7">
    <source>
        <dbReference type="EMBL" id="SNT34200.1"/>
    </source>
</evidence>
<dbReference type="InterPro" id="IPR003601">
    <property type="entry name" value="Topo_IA_2"/>
</dbReference>
<dbReference type="InterPro" id="IPR027417">
    <property type="entry name" value="P-loop_NTPase"/>
</dbReference>
<dbReference type="CDD" id="cd18808">
    <property type="entry name" value="SF1_C_Upf1"/>
    <property type="match status" value="1"/>
</dbReference>
<evidence type="ECO:0000256" key="4">
    <source>
        <dbReference type="ARBA" id="ARBA00022806"/>
    </source>
</evidence>
<dbReference type="Pfam" id="PF13086">
    <property type="entry name" value="AAA_11"/>
    <property type="match status" value="1"/>
</dbReference>
<dbReference type="GO" id="GO:0003916">
    <property type="term" value="F:DNA topoisomerase activity"/>
    <property type="evidence" value="ECO:0007669"/>
    <property type="project" value="InterPro"/>
</dbReference>
<dbReference type="InterPro" id="IPR003593">
    <property type="entry name" value="AAA+_ATPase"/>
</dbReference>
<dbReference type="SMART" id="SM00436">
    <property type="entry name" value="TOP1Bc"/>
    <property type="match status" value="1"/>
</dbReference>
<keyword evidence="5" id="KW-0067">ATP-binding</keyword>
<organism evidence="7 8">
    <name type="scientific">Pseudomonas japonica</name>
    <dbReference type="NCBI Taxonomy" id="256466"/>
    <lineage>
        <taxon>Bacteria</taxon>
        <taxon>Pseudomonadati</taxon>
        <taxon>Pseudomonadota</taxon>
        <taxon>Gammaproteobacteria</taxon>
        <taxon>Pseudomonadales</taxon>
        <taxon>Pseudomonadaceae</taxon>
        <taxon>Pseudomonas</taxon>
    </lineage>
</organism>
<dbReference type="Gene3D" id="3.40.50.300">
    <property type="entry name" value="P-loop containing nucleotide triphosphate hydrolases"/>
    <property type="match status" value="3"/>
</dbReference>
<dbReference type="InterPro" id="IPR023405">
    <property type="entry name" value="Topo_IA_core_domain"/>
</dbReference>
<keyword evidence="8" id="KW-1185">Reference proteome</keyword>
<name>A0A239LVC0_9PSED</name>
<dbReference type="Pfam" id="PF13087">
    <property type="entry name" value="AAA_12"/>
    <property type="match status" value="1"/>
</dbReference>
<sequence>MSNSKSKAPAENSLKYASQLAKKHDLQLSAEAQATHTACSTFIDEWKGVTEKEWRALKKELDALCDHLPGLVGSEDRRKAQGSIVFARELRRRCVEEHSPTLLAALIDDMPQVPPGLLAQTLALDDPEARLRHLREQTRNRIGFARIHPDSLDSVQEKFLAYWIEGLQSTAFDALGKLENCLGKQPDFNSLGALLEALRHMPVSRLKLDDRNPPVRTLVLKLVQDGKDPVVIATLPLAALEQADKNGPGHRWELAARGAPAFNREQLGPAARIPGLLLEDVEGFDAMVRRHLAEAPESVDLQGALRLWDHAFDTLVERWPSKGGAGLAGWLAHFRTLAGQARRRAGREGQEGDNPDYVWQVARWQAVFTLVDGSAVSGASAAVCNAYRHFLDAGNDLPAPRRALFDSIATLAPGRQRSFVIDEVAADTRRIIAYFGHMDSRDEQRPGQRSAYPLDPAQRDALLGLAETGNGEVLAVNGPPGTGKTSLLRGVIASAWVQPLLMAPRGTAPQCPVIIACAATNQAVTNVISSFDETPGIALFDAEGQRLPGSQVSVESRWLPALSSYGWYAPASLKKEGDDEKAGKPSLDNYQVIHRTRPNDAWSFHGRSAGLQGFDLDLLEDAWLRCASEYLGKAHAVDKAIELLRRSVLKRIVAMGEVEKAARAWLQNVPPLYAEPAWDDGQERQLHSLDTRLSSTELAWQRLLHSIDSLRQQAARLASISRQRDDLARVVETDAPRQPQLLEAVVLFEQARQRVVALQQANVRIGQWLQRPPEAFARRVLRSLGLDSENKELQELRQSLRSWGIAVADDAGLQQCQLHVVARLGGETASLQALATRVIALELPLLLADSCADLLAGAPDVLPEPALLDACSVRVQSLLQAQLREQAPLEALRGQIQREHSALEQRRTAWLERREAAVQAHEGLHSSLLALAIAPVKIVASVGSNLDDSPLKASLQAAEDASGQQACQRALLKRIQDLLDTEVRSQLFHLAARYWEGRYLLQRRDEQRQARDDAAWRPSSAQQLRTLAMLAPVFVVTAFSVPKLMRSRVSAGAAGSSGYLFGEADLLIVDEAGQGSPEIGAAPFLFARRAIVVGDVEQLEPVWSISAGADGVHASHYRLDAELPASDSAGQGALQRLGESGNLMSNGSVMRMAQRASSWRDPRFEVSGLTLTNHYRCLKPIIEVCNSLVYHGALVPARKEPAPESLFRPELRRLGYLVVEEVVDSRNPGGSRRNRQEAQLIAAWIKENAQGLLRHYDPHGEKGLRLRDVVAVVTPFTGQIKEVQHAIALAFGAAHFDPKDTTQPWHDMTIDTVHSLQGAEKPVVLFSMVESSQPAEAQFYDRGSNLINVAISRARDLFITAMSQAAEHHARHLKAPVKASDYLWQASVQHGSRLNARHLVLVESPNKCEVIHRALGRSIEWVVAATQGNITSLAAASSWSIAEAREPQWQEPTPVAEKTLARVAQLWPGLQSLYLGTDPDAEGEQIAWQLLRLLKEKVASASLQGSPAIRRMRFHALDEAEIRRARDEAGDGLDAGLVKSALTRALLDELIAIEYPGRLAVERGEAGYAKGVGRLQLGILDLVRQRAADSLAQRVRVEIVVDEGQRLEGGLLPKGDDPAREEIPAVSADKARSYASTCQERLKDAHIRSLSIRREIRQLPAYPVLNTARVLELAWRAQKLEPALAMDGLQHLYESKVTTGDEPGQGDA</sequence>
<evidence type="ECO:0000256" key="5">
    <source>
        <dbReference type="ARBA" id="ARBA00022840"/>
    </source>
</evidence>
<dbReference type="GO" id="GO:0005524">
    <property type="term" value="F:ATP binding"/>
    <property type="evidence" value="ECO:0007669"/>
    <property type="project" value="UniProtKB-KW"/>
</dbReference>
<dbReference type="SUPFAM" id="SSF52540">
    <property type="entry name" value="P-loop containing nucleoside triphosphate hydrolases"/>
    <property type="match status" value="1"/>
</dbReference>
<accession>A0A239LVC0</accession>
<evidence type="ECO:0000256" key="1">
    <source>
        <dbReference type="ARBA" id="ARBA00007913"/>
    </source>
</evidence>
<dbReference type="SMART" id="SM00493">
    <property type="entry name" value="TOPRIM"/>
    <property type="match status" value="1"/>
</dbReference>
<dbReference type="GO" id="GO:0016787">
    <property type="term" value="F:hydrolase activity"/>
    <property type="evidence" value="ECO:0007669"/>
    <property type="project" value="UniProtKB-KW"/>
</dbReference>
<reference evidence="8" key="1">
    <citation type="submission" date="2017-06" db="EMBL/GenBank/DDBJ databases">
        <authorList>
            <person name="Varghese N."/>
            <person name="Submissions S."/>
        </authorList>
    </citation>
    <scope>NUCLEOTIDE SEQUENCE [LARGE SCALE GENOMIC DNA]</scope>
    <source>
        <strain evidence="8">DSM 22348</strain>
    </source>
</reference>
<evidence type="ECO:0000256" key="2">
    <source>
        <dbReference type="ARBA" id="ARBA00022741"/>
    </source>
</evidence>
<keyword evidence="2" id="KW-0547">Nucleotide-binding</keyword>
<dbReference type="PANTHER" id="PTHR43788:SF8">
    <property type="entry name" value="DNA-BINDING PROTEIN SMUBP-2"/>
    <property type="match status" value="1"/>
</dbReference>
<dbReference type="Gene3D" id="3.40.50.140">
    <property type="match status" value="1"/>
</dbReference>
<dbReference type="OrthoDB" id="9757917at2"/>
<proteinExistence type="inferred from homology"/>
<dbReference type="RefSeq" id="WP_042129930.1">
    <property type="nucleotide sequence ID" value="NZ_FZOL01000044.1"/>
</dbReference>
<protein>
    <submittedName>
        <fullName evidence="7">DNA topoisomerase</fullName>
    </submittedName>
</protein>
<feature type="domain" description="Toprim" evidence="6">
    <location>
        <begin position="1397"/>
        <end position="1509"/>
    </location>
</feature>
<dbReference type="STRING" id="1215104.GCA_000730585_00382"/>
<dbReference type="GO" id="GO:0006265">
    <property type="term" value="P:DNA topological change"/>
    <property type="evidence" value="ECO:0007669"/>
    <property type="project" value="InterPro"/>
</dbReference>
<dbReference type="InterPro" id="IPR006171">
    <property type="entry name" value="TOPRIM_dom"/>
</dbReference>
<dbReference type="InterPro" id="IPR041677">
    <property type="entry name" value="DNA2/NAM7_AAA_11"/>
</dbReference>
<evidence type="ECO:0000259" key="6">
    <source>
        <dbReference type="PROSITE" id="PS50880"/>
    </source>
</evidence>
<keyword evidence="3" id="KW-0378">Hydrolase</keyword>
<dbReference type="SUPFAM" id="SSF56712">
    <property type="entry name" value="Prokaryotic type I DNA topoisomerase"/>
    <property type="match status" value="1"/>
</dbReference>